<dbReference type="Gene3D" id="3.40.50.720">
    <property type="entry name" value="NAD(P)-binding Rossmann-like Domain"/>
    <property type="match status" value="1"/>
</dbReference>
<dbReference type="PANTHER" id="PTHR43639:SF1">
    <property type="entry name" value="SHORT-CHAIN DEHYDROGENASE_REDUCTASE FAMILY PROTEIN"/>
    <property type="match status" value="1"/>
</dbReference>
<comment type="caution">
    <text evidence="3">The sequence shown here is derived from an EMBL/GenBank/DDBJ whole genome shotgun (WGS) entry which is preliminary data.</text>
</comment>
<evidence type="ECO:0000313" key="4">
    <source>
        <dbReference type="Proteomes" id="UP001247754"/>
    </source>
</evidence>
<evidence type="ECO:0000313" key="3">
    <source>
        <dbReference type="EMBL" id="MDR5652204.1"/>
    </source>
</evidence>
<dbReference type="GO" id="GO:0047936">
    <property type="term" value="F:glucose 1-dehydrogenase [NAD(P)+] activity"/>
    <property type="evidence" value="ECO:0007669"/>
    <property type="project" value="UniProtKB-EC"/>
</dbReference>
<dbReference type="NCBIfam" id="NF005559">
    <property type="entry name" value="PRK07231.1"/>
    <property type="match status" value="1"/>
</dbReference>
<protein>
    <submittedName>
        <fullName evidence="3">Glucose 1-dehydrogenase</fullName>
        <ecNumber evidence="3">1.1.1.47</ecNumber>
    </submittedName>
</protein>
<proteinExistence type="inferred from homology"/>
<keyword evidence="2 3" id="KW-0560">Oxidoreductase</keyword>
<keyword evidence="4" id="KW-1185">Reference proteome</keyword>
<evidence type="ECO:0000256" key="2">
    <source>
        <dbReference type="ARBA" id="ARBA00023002"/>
    </source>
</evidence>
<dbReference type="PRINTS" id="PR00080">
    <property type="entry name" value="SDRFAMILY"/>
</dbReference>
<sequence length="258" mass="26902">MNNRFQGKIVVVTGGASGIGAAAVRRMAAEGASVVIADRALAAAEALAAELTAAGHRTAAGEIDVAQEAGWVALMALTESRFGIPDVLVNSAGYAQPYRIAHEEPEDSYDRLYDVNVKPFYWCARHLIPRMIANGGGTMVNVCSVSAERPRPLNTWYGASKAAAVFSTRALALEYARQNIRICGVNPGPIDTPLLAGSLAGHGGANEQAAARARMMENLPLGRVGQPGEIAATIAFLASDDASFIVGEVVNVDGGRAI</sequence>
<reference evidence="3 4" key="1">
    <citation type="submission" date="2023-09" db="EMBL/GenBank/DDBJ databases">
        <title>Xinfangfangia sedmenti sp. nov., isolated the sedment.</title>
        <authorList>
            <person name="Xu L."/>
        </authorList>
    </citation>
    <scope>NUCLEOTIDE SEQUENCE [LARGE SCALE GENOMIC DNA]</scope>
    <source>
        <strain evidence="3 4">LG-4</strain>
    </source>
</reference>
<dbReference type="RefSeq" id="WP_310456454.1">
    <property type="nucleotide sequence ID" value="NZ_JAVKPH010000005.1"/>
</dbReference>
<dbReference type="InterPro" id="IPR036291">
    <property type="entry name" value="NAD(P)-bd_dom_sf"/>
</dbReference>
<dbReference type="InterPro" id="IPR002347">
    <property type="entry name" value="SDR_fam"/>
</dbReference>
<dbReference type="PRINTS" id="PR00081">
    <property type="entry name" value="GDHRDH"/>
</dbReference>
<dbReference type="PANTHER" id="PTHR43639">
    <property type="entry name" value="OXIDOREDUCTASE, SHORT-CHAIN DEHYDROGENASE/REDUCTASE FAMILY (AFU_ORTHOLOGUE AFUA_5G02870)"/>
    <property type="match status" value="1"/>
</dbReference>
<name>A0ABU1F5Q5_9RHOB</name>
<dbReference type="EC" id="1.1.1.47" evidence="3"/>
<gene>
    <name evidence="3" type="ORF">RGD00_06300</name>
</gene>
<dbReference type="SUPFAM" id="SSF51735">
    <property type="entry name" value="NAD(P)-binding Rossmann-fold domains"/>
    <property type="match status" value="1"/>
</dbReference>
<dbReference type="Pfam" id="PF13561">
    <property type="entry name" value="adh_short_C2"/>
    <property type="match status" value="1"/>
</dbReference>
<accession>A0ABU1F5Q5</accession>
<dbReference type="EMBL" id="JAVKPH010000005">
    <property type="protein sequence ID" value="MDR5652204.1"/>
    <property type="molecule type" value="Genomic_DNA"/>
</dbReference>
<comment type="similarity">
    <text evidence="1">Belongs to the short-chain dehydrogenases/reductases (SDR) family.</text>
</comment>
<organism evidence="3 4">
    <name type="scientific">Ruixingdingia sedimenti</name>
    <dbReference type="NCBI Taxonomy" id="3073604"/>
    <lineage>
        <taxon>Bacteria</taxon>
        <taxon>Pseudomonadati</taxon>
        <taxon>Pseudomonadota</taxon>
        <taxon>Alphaproteobacteria</taxon>
        <taxon>Rhodobacterales</taxon>
        <taxon>Paracoccaceae</taxon>
        <taxon>Ruixingdingia</taxon>
    </lineage>
</organism>
<evidence type="ECO:0000256" key="1">
    <source>
        <dbReference type="ARBA" id="ARBA00006484"/>
    </source>
</evidence>
<dbReference type="Proteomes" id="UP001247754">
    <property type="component" value="Unassembled WGS sequence"/>
</dbReference>